<keyword evidence="9" id="KW-0472">Membrane</keyword>
<feature type="transmembrane region" description="Helical" evidence="9">
    <location>
        <begin position="555"/>
        <end position="571"/>
    </location>
</feature>
<protein>
    <recommendedName>
        <fullName evidence="4">Vacuolar membrane protease</fullName>
    </recommendedName>
    <alternativeName>
        <fullName evidence="8">FXNA-related family protease 1</fullName>
    </alternativeName>
</protein>
<dbReference type="RefSeq" id="WP_307352035.1">
    <property type="nucleotide sequence ID" value="NZ_JAUSVS010000009.1"/>
</dbReference>
<comment type="similarity">
    <text evidence="3">Belongs to the peptidase M28 family.</text>
</comment>
<feature type="transmembrane region" description="Helical" evidence="9">
    <location>
        <begin position="471"/>
        <end position="489"/>
    </location>
</feature>
<evidence type="ECO:0000256" key="1">
    <source>
        <dbReference type="ARBA" id="ARBA00003273"/>
    </source>
</evidence>
<keyword evidence="9" id="KW-0812">Transmembrane</keyword>
<keyword evidence="7" id="KW-0325">Glycoprotein</keyword>
<evidence type="ECO:0000256" key="7">
    <source>
        <dbReference type="ARBA" id="ARBA00023180"/>
    </source>
</evidence>
<keyword evidence="5" id="KW-0926">Vacuole</keyword>
<dbReference type="InterPro" id="IPR045175">
    <property type="entry name" value="M28_fam"/>
</dbReference>
<evidence type="ECO:0000259" key="10">
    <source>
        <dbReference type="Pfam" id="PF04389"/>
    </source>
</evidence>
<proteinExistence type="inferred from homology"/>
<feature type="transmembrane region" description="Helical" evidence="9">
    <location>
        <begin position="398"/>
        <end position="421"/>
    </location>
</feature>
<evidence type="ECO:0000256" key="2">
    <source>
        <dbReference type="ARBA" id="ARBA00004128"/>
    </source>
</evidence>
<accession>A0ABU0IXU7</accession>
<reference evidence="11 12" key="1">
    <citation type="submission" date="2023-07" db="EMBL/GenBank/DDBJ databases">
        <title>Genomic Encyclopedia of Type Strains, Phase IV (KMG-IV): sequencing the most valuable type-strain genomes for metagenomic binning, comparative biology and taxonomic classification.</title>
        <authorList>
            <person name="Goeker M."/>
        </authorList>
    </citation>
    <scope>NUCLEOTIDE SEQUENCE [LARGE SCALE GENOMIC DNA]</scope>
    <source>
        <strain evidence="11 12">DSM 18695</strain>
    </source>
</reference>
<evidence type="ECO:0000313" key="12">
    <source>
        <dbReference type="Proteomes" id="UP001228905"/>
    </source>
</evidence>
<keyword evidence="6 9" id="KW-1133">Transmembrane helix</keyword>
<sequence>MGRSVWLLAAMVGGLLIAWQGTVTPRPLAADAPADVFSAGRAMKDIEVVAKTPHPLGSPENDAVRDYLVGRMTAMGLAPRVQDARAFFQNSFNGGQWAIGGRVRNIIGVIPGRDRSAPAIAIMAHYDSVPGSPGAADDATGVASALEIARILKAQGTPARDVIILITDGEEAGLLGAHAFFEQDPLARHVGLVLNMESRGGGGRANMFQTGPRNGALIGLFAENAKAPISSSLAVFLYEHMPNDTDFTVSKAAGITGLNFAFIGRQFDYHSPSSTPANLDQGSVQHMGEQVLAAARALAFAKVLPAPAPEAVYSQTFGDHVLAYPAWVGWLVLLAAVLLLVRAVRPGHKTGVAPLATLKGVGGTLYMILATALMLHLVRRATGVGFGFLEMRPLLAQWGLWESVLALLTAGVALHAASALANGIKVRWAVAAPIAGGALCSLFGGWDVVGLGVGLATAILAVSFLGKPPPLASAWLGALVLALLVALGLQIAAPATAFLIAWPLLLGAFMAAVGALGSSSTPIIRFGEAGLIAIGLGWLGVYFHGVAQGLDIPDLLALFGFLGMVLAWPLAQRASRWTGPALMALGLIGLAVVRFHSPWTERHPQVSRIAYVTDLNSHKSWRVALSPGMDPWTRGVLTADGGALGKQAFAPFAPRGVPAAPAKAVAATQPVINLPPQTDGTVAVLFAPPAEGRAMSLDLRTDVAATDVRVDGRPAKLLAKPGQWSHLVWVGGPGAVTFKPAGPGSVEIRYGAETLSWPADAKPLPARPKTLAPWDSSDSTIVIGSLKQTW</sequence>
<evidence type="ECO:0000256" key="3">
    <source>
        <dbReference type="ARBA" id="ARBA00010918"/>
    </source>
</evidence>
<comment type="function">
    <text evidence="1">May be involved in vacuolar sorting and osmoregulation.</text>
</comment>
<evidence type="ECO:0000256" key="6">
    <source>
        <dbReference type="ARBA" id="ARBA00022989"/>
    </source>
</evidence>
<dbReference type="PANTHER" id="PTHR12147:SF58">
    <property type="entry name" value="VACUOLAR MEMBRANE PROTEASE"/>
    <property type="match status" value="1"/>
</dbReference>
<organism evidence="11 12">
    <name type="scientific">Caulobacter ginsengisoli</name>
    <dbReference type="NCBI Taxonomy" id="400775"/>
    <lineage>
        <taxon>Bacteria</taxon>
        <taxon>Pseudomonadati</taxon>
        <taxon>Pseudomonadota</taxon>
        <taxon>Alphaproteobacteria</taxon>
        <taxon>Caulobacterales</taxon>
        <taxon>Caulobacteraceae</taxon>
        <taxon>Caulobacter</taxon>
    </lineage>
</organism>
<name>A0ABU0IXU7_9CAUL</name>
<feature type="transmembrane region" description="Helical" evidence="9">
    <location>
        <begin position="324"/>
        <end position="344"/>
    </location>
</feature>
<comment type="subcellular location">
    <subcellularLocation>
        <location evidence="2">Vacuole membrane</location>
        <topology evidence="2">Multi-pass membrane protein</topology>
    </subcellularLocation>
</comment>
<feature type="transmembrane region" description="Helical" evidence="9">
    <location>
        <begin position="496"/>
        <end position="517"/>
    </location>
</feature>
<dbReference type="Pfam" id="PF04389">
    <property type="entry name" value="Peptidase_M28"/>
    <property type="match status" value="1"/>
</dbReference>
<feature type="transmembrane region" description="Helical" evidence="9">
    <location>
        <begin position="356"/>
        <end position="378"/>
    </location>
</feature>
<evidence type="ECO:0000256" key="8">
    <source>
        <dbReference type="ARBA" id="ARBA00031512"/>
    </source>
</evidence>
<keyword evidence="12" id="KW-1185">Reference proteome</keyword>
<dbReference type="InterPro" id="IPR007484">
    <property type="entry name" value="Peptidase_M28"/>
</dbReference>
<feature type="domain" description="Peptidase M28" evidence="10">
    <location>
        <begin position="105"/>
        <end position="294"/>
    </location>
</feature>
<feature type="transmembrane region" description="Helical" evidence="9">
    <location>
        <begin position="442"/>
        <end position="465"/>
    </location>
</feature>
<dbReference type="SUPFAM" id="SSF53187">
    <property type="entry name" value="Zn-dependent exopeptidases"/>
    <property type="match status" value="1"/>
</dbReference>
<feature type="transmembrane region" description="Helical" evidence="9">
    <location>
        <begin position="523"/>
        <end position="543"/>
    </location>
</feature>
<dbReference type="Proteomes" id="UP001228905">
    <property type="component" value="Unassembled WGS sequence"/>
</dbReference>
<evidence type="ECO:0000256" key="9">
    <source>
        <dbReference type="SAM" id="Phobius"/>
    </source>
</evidence>
<dbReference type="Gene3D" id="3.40.630.10">
    <property type="entry name" value="Zn peptidases"/>
    <property type="match status" value="1"/>
</dbReference>
<evidence type="ECO:0000256" key="5">
    <source>
        <dbReference type="ARBA" id="ARBA00022554"/>
    </source>
</evidence>
<comment type="caution">
    <text evidence="11">The sequence shown here is derived from an EMBL/GenBank/DDBJ whole genome shotgun (WGS) entry which is preliminary data.</text>
</comment>
<evidence type="ECO:0000256" key="4">
    <source>
        <dbReference type="ARBA" id="ARBA00017435"/>
    </source>
</evidence>
<evidence type="ECO:0000313" key="11">
    <source>
        <dbReference type="EMBL" id="MDQ0466156.1"/>
    </source>
</evidence>
<dbReference type="EMBL" id="JAUSVS010000009">
    <property type="protein sequence ID" value="MDQ0466156.1"/>
    <property type="molecule type" value="Genomic_DNA"/>
</dbReference>
<dbReference type="PANTHER" id="PTHR12147">
    <property type="entry name" value="METALLOPEPTIDASE M28 FAMILY MEMBER"/>
    <property type="match status" value="1"/>
</dbReference>
<gene>
    <name evidence="11" type="ORF">QO010_003949</name>
</gene>